<dbReference type="Proteomes" id="UP000825890">
    <property type="component" value="Unassembled WGS sequence"/>
</dbReference>
<dbReference type="EMBL" id="BOLY01000004">
    <property type="protein sequence ID" value="GIZ43728.1"/>
    <property type="molecule type" value="Genomic_DNA"/>
</dbReference>
<sequence>MPRIRWTPINLLQIVPPTEKPNDSPFFRLPPEVRYMIFRRLWRHVDIPQEHLVVHDHLPDARLTFHTIPKLLLVSKAFKAEYEKEMQLRQRRKVLTIQFYDRKTKVGRLPILQSLTGGVRIGLATVEHLVLRTRCQYIFPGNFTTVSMASGRLLMMMPALKHIVITINLSCCVRISLYAGDENDFEDDHFRGRAAAEVRRIAEGTREALLKMLVEKIPTHFLFRAPKIPFLTPLLLPGSERSSRESRYFSTFARNSPRNHMSLMARIEDLTKEGVLWKVEPPDEPEKVFHDLERDFKEALELLNANRLTHYQFNLACQNGSFVKLLQLGVDRPAVWIK</sequence>
<proteinExistence type="predicted"/>
<reference evidence="1 2" key="1">
    <citation type="submission" date="2021-01" db="EMBL/GenBank/DDBJ databases">
        <title>Cercospora kikuchii MAFF 305040 whole genome shotgun sequence.</title>
        <authorList>
            <person name="Kashiwa T."/>
            <person name="Suzuki T."/>
        </authorList>
    </citation>
    <scope>NUCLEOTIDE SEQUENCE [LARGE SCALE GENOMIC DNA]</scope>
    <source>
        <strain evidence="1 2">MAFF 305040</strain>
    </source>
</reference>
<dbReference type="AlphaFoldDB" id="A0A9P3FDW4"/>
<accession>A0A9P3FDW4</accession>
<dbReference type="RefSeq" id="XP_044658215.1">
    <property type="nucleotide sequence ID" value="XM_044802280.1"/>
</dbReference>
<dbReference type="GeneID" id="68292520"/>
<protein>
    <submittedName>
        <fullName evidence="1">Uncharacterized protein</fullName>
    </submittedName>
</protein>
<keyword evidence="2" id="KW-1185">Reference proteome</keyword>
<evidence type="ECO:0000313" key="2">
    <source>
        <dbReference type="Proteomes" id="UP000825890"/>
    </source>
</evidence>
<name>A0A9P3FDW4_9PEZI</name>
<dbReference type="OrthoDB" id="3636120at2759"/>
<evidence type="ECO:0000313" key="1">
    <source>
        <dbReference type="EMBL" id="GIZ43728.1"/>
    </source>
</evidence>
<comment type="caution">
    <text evidence="1">The sequence shown here is derived from an EMBL/GenBank/DDBJ whole genome shotgun (WGS) entry which is preliminary data.</text>
</comment>
<organism evidence="1 2">
    <name type="scientific">Cercospora kikuchii</name>
    <dbReference type="NCBI Taxonomy" id="84275"/>
    <lineage>
        <taxon>Eukaryota</taxon>
        <taxon>Fungi</taxon>
        <taxon>Dikarya</taxon>
        <taxon>Ascomycota</taxon>
        <taxon>Pezizomycotina</taxon>
        <taxon>Dothideomycetes</taxon>
        <taxon>Dothideomycetidae</taxon>
        <taxon>Mycosphaerellales</taxon>
        <taxon>Mycosphaerellaceae</taxon>
        <taxon>Cercospora</taxon>
    </lineage>
</organism>
<gene>
    <name evidence="1" type="ORF">CKM354_000694500</name>
</gene>